<reference evidence="1 2" key="1">
    <citation type="submission" date="2021-01" db="EMBL/GenBank/DDBJ databases">
        <title>Whole genome shotgun sequence of Catellatospora coxensis NBRC 107359.</title>
        <authorList>
            <person name="Komaki H."/>
            <person name="Tamura T."/>
        </authorList>
    </citation>
    <scope>NUCLEOTIDE SEQUENCE [LARGE SCALE GENOMIC DNA]</scope>
    <source>
        <strain evidence="1 2">NBRC 107359</strain>
    </source>
</reference>
<dbReference type="AlphaFoldDB" id="A0A8J3KM53"/>
<evidence type="ECO:0000313" key="1">
    <source>
        <dbReference type="EMBL" id="GIG03545.1"/>
    </source>
</evidence>
<keyword evidence="2" id="KW-1185">Reference proteome</keyword>
<accession>A0A8J3KM53</accession>
<dbReference type="RefSeq" id="WP_203687995.1">
    <property type="nucleotide sequence ID" value="NZ_BAAALC010000009.1"/>
</dbReference>
<organism evidence="1 2">
    <name type="scientific">Catellatospora coxensis</name>
    <dbReference type="NCBI Taxonomy" id="310354"/>
    <lineage>
        <taxon>Bacteria</taxon>
        <taxon>Bacillati</taxon>
        <taxon>Actinomycetota</taxon>
        <taxon>Actinomycetes</taxon>
        <taxon>Micromonosporales</taxon>
        <taxon>Micromonosporaceae</taxon>
        <taxon>Catellatospora</taxon>
    </lineage>
</organism>
<evidence type="ECO:0000313" key="2">
    <source>
        <dbReference type="Proteomes" id="UP000630887"/>
    </source>
</evidence>
<sequence>MKVEASTERLIERLDAVDWDESMDRNGSRVRLMQEYLRRSALWAQALGRTEHWPFFDIASFVDPAARIDEQTAAAVRRRMGEGGARPLDATIVRYMLDFSVLENWPDGLPDPFEPLLMVYERGGPFDWEAGRVYIGSAVGIPQGTWEKYVGRTPLDDVSPAALDALDEAWLARRAEQARAYQAGVQRRDG</sequence>
<dbReference type="Proteomes" id="UP000630887">
    <property type="component" value="Unassembled WGS sequence"/>
</dbReference>
<protein>
    <submittedName>
        <fullName evidence="1">Uncharacterized protein</fullName>
    </submittedName>
</protein>
<dbReference type="EMBL" id="BONI01000001">
    <property type="protein sequence ID" value="GIG03545.1"/>
    <property type="molecule type" value="Genomic_DNA"/>
</dbReference>
<name>A0A8J3KM53_9ACTN</name>
<proteinExistence type="predicted"/>
<gene>
    <name evidence="1" type="ORF">Cco03nite_02450</name>
</gene>
<comment type="caution">
    <text evidence="1">The sequence shown here is derived from an EMBL/GenBank/DDBJ whole genome shotgun (WGS) entry which is preliminary data.</text>
</comment>